<evidence type="ECO:0000313" key="9">
    <source>
        <dbReference type="Proteomes" id="UP000077521"/>
    </source>
</evidence>
<organism evidence="8 9">
    <name type="scientific">Tilletia indica</name>
    <dbReference type="NCBI Taxonomy" id="43049"/>
    <lineage>
        <taxon>Eukaryota</taxon>
        <taxon>Fungi</taxon>
        <taxon>Dikarya</taxon>
        <taxon>Basidiomycota</taxon>
        <taxon>Ustilaginomycotina</taxon>
        <taxon>Exobasidiomycetes</taxon>
        <taxon>Tilletiales</taxon>
        <taxon>Tilletiaceae</taxon>
        <taxon>Tilletia</taxon>
    </lineage>
</organism>
<evidence type="ECO:0000256" key="1">
    <source>
        <dbReference type="ARBA" id="ARBA00022722"/>
    </source>
</evidence>
<keyword evidence="3" id="KW-0456">Lyase</keyword>
<evidence type="ECO:0000256" key="7">
    <source>
        <dbReference type="SAM" id="MobiDB-lite"/>
    </source>
</evidence>
<evidence type="ECO:0000256" key="6">
    <source>
        <dbReference type="ARBA" id="ARBA00030030"/>
    </source>
</evidence>
<dbReference type="InterPro" id="IPR009097">
    <property type="entry name" value="Cyclic_Pdiesterase"/>
</dbReference>
<comment type="caution">
    <text evidence="8">The sequence shown here is derived from an EMBL/GenBank/DDBJ whole genome shotgun (WGS) entry which is preliminary data.</text>
</comment>
<dbReference type="Proteomes" id="UP000077521">
    <property type="component" value="Unassembled WGS sequence"/>
</dbReference>
<protein>
    <recommendedName>
        <fullName evidence="5">U6 snRNA phosphodiesterase 1</fullName>
    </recommendedName>
    <alternativeName>
        <fullName evidence="6">3'-5' RNA exonuclease USB1</fullName>
    </alternativeName>
</protein>
<evidence type="ECO:0000256" key="2">
    <source>
        <dbReference type="ARBA" id="ARBA00022801"/>
    </source>
</evidence>
<dbReference type="Gene3D" id="3.90.1140.10">
    <property type="entry name" value="Cyclic phosphodiesterase"/>
    <property type="match status" value="1"/>
</dbReference>
<evidence type="ECO:0000313" key="8">
    <source>
        <dbReference type="EMBL" id="KAE8249256.1"/>
    </source>
</evidence>
<reference evidence="8" key="2">
    <citation type="journal article" date="2019" name="IMA Fungus">
        <title>Genome sequencing and comparison of five Tilletia species to identify candidate genes for the detection of regulated species infecting wheat.</title>
        <authorList>
            <person name="Nguyen H.D.T."/>
            <person name="Sultana T."/>
            <person name="Kesanakurti P."/>
            <person name="Hambleton S."/>
        </authorList>
    </citation>
    <scope>NUCLEOTIDE SEQUENCE</scope>
    <source>
        <strain evidence="8">DAOMC 236416</strain>
    </source>
</reference>
<dbReference type="SUPFAM" id="SSF55144">
    <property type="entry name" value="LigT-like"/>
    <property type="match status" value="1"/>
</dbReference>
<feature type="compositionally biased region" description="Low complexity" evidence="7">
    <location>
        <begin position="37"/>
        <end position="51"/>
    </location>
</feature>
<gene>
    <name evidence="8" type="ORF">A4X13_0g5281</name>
</gene>
<evidence type="ECO:0000256" key="5">
    <source>
        <dbReference type="ARBA" id="ARBA00029543"/>
    </source>
</evidence>
<sequence length="311" mass="34244">MSFLVDYCSGSESSGREDDEEKIIAKSKRNEGEKSRLSVASSSSSSARTASDLPKSKRRKLSSFGASPSPSPSEVLTPNKAKTLKPGQLEGDWLCHAFIRVPVSNDLRNYLDPIISALSDDEANLPDLEVTSTADSVIKTDLDSETVTATGQRRHQTPTELHISLTRPILVRPHEREDFRKLVQGALEDRQSFQIHFARLTTLTNDDSSRIFFVLEVGTGWEELHNLTTTLNKPLHSAFRARSYYTEARYHASIASIPLPPSSSSSFRQAAETTAARLDNTHAREISRCPAFTADTVGIRVGAQVSTVTLL</sequence>
<dbReference type="InterPro" id="IPR027521">
    <property type="entry name" value="Usb1"/>
</dbReference>
<feature type="compositionally biased region" description="Basic and acidic residues" evidence="7">
    <location>
        <begin position="22"/>
        <end position="36"/>
    </location>
</feature>
<proteinExistence type="predicted"/>
<dbReference type="GO" id="GO:0034477">
    <property type="term" value="P:U6 snRNA 3'-end processing"/>
    <property type="evidence" value="ECO:0007669"/>
    <property type="project" value="InterPro"/>
</dbReference>
<evidence type="ECO:0000256" key="3">
    <source>
        <dbReference type="ARBA" id="ARBA00023239"/>
    </source>
</evidence>
<feature type="region of interest" description="Disordered" evidence="7">
    <location>
        <begin position="1"/>
        <end position="80"/>
    </location>
</feature>
<evidence type="ECO:0000256" key="4">
    <source>
        <dbReference type="ARBA" id="ARBA00023242"/>
    </source>
</evidence>
<dbReference type="EMBL" id="LWDF02000399">
    <property type="protein sequence ID" value="KAE8249256.1"/>
    <property type="molecule type" value="Genomic_DNA"/>
</dbReference>
<dbReference type="PANTHER" id="PTHR13522">
    <property type="entry name" value="U6 SNRNA PHOSPHODIESTERASE 1"/>
    <property type="match status" value="1"/>
</dbReference>
<name>A0A177TPA8_9BASI</name>
<accession>A0A177TPA8</accession>
<keyword evidence="4" id="KW-0539">Nucleus</keyword>
<dbReference type="GO" id="GO:0016829">
    <property type="term" value="F:lyase activity"/>
    <property type="evidence" value="ECO:0007669"/>
    <property type="project" value="UniProtKB-KW"/>
</dbReference>
<keyword evidence="1" id="KW-0540">Nuclease</keyword>
<keyword evidence="9" id="KW-1185">Reference proteome</keyword>
<reference evidence="8" key="1">
    <citation type="submission" date="2016-04" db="EMBL/GenBank/DDBJ databases">
        <authorList>
            <person name="Nguyen H.D."/>
            <person name="Samba Siva P."/>
            <person name="Cullis J."/>
            <person name="Levesque C.A."/>
            <person name="Hambleton S."/>
        </authorList>
    </citation>
    <scope>NUCLEOTIDE SEQUENCE</scope>
    <source>
        <strain evidence="8">DAOMC 236416</strain>
    </source>
</reference>
<keyword evidence="2" id="KW-0378">Hydrolase</keyword>
<dbReference type="GO" id="GO:0005634">
    <property type="term" value="C:nucleus"/>
    <property type="evidence" value="ECO:0007669"/>
    <property type="project" value="TreeGrafter"/>
</dbReference>
<dbReference type="AlphaFoldDB" id="A0A177TPA8"/>
<dbReference type="PANTHER" id="PTHR13522:SF3">
    <property type="entry name" value="U6 SNRNA PHOSPHODIESTERASE 1"/>
    <property type="match status" value="1"/>
</dbReference>
<dbReference type="Pfam" id="PF09749">
    <property type="entry name" value="HVSL"/>
    <property type="match status" value="1"/>
</dbReference>
<dbReference type="GO" id="GO:0000175">
    <property type="term" value="F:3'-5'-RNA exonuclease activity"/>
    <property type="evidence" value="ECO:0007669"/>
    <property type="project" value="TreeGrafter"/>
</dbReference>